<dbReference type="Proteomes" id="UP000024635">
    <property type="component" value="Unassembled WGS sequence"/>
</dbReference>
<reference evidence="2" key="1">
    <citation type="journal article" date="2015" name="Nat. Genet.">
        <title>The genome and transcriptome of the zoonotic hookworm Ancylostoma ceylanicum identify infection-specific gene families.</title>
        <authorList>
            <person name="Schwarz E.M."/>
            <person name="Hu Y."/>
            <person name="Antoshechkin I."/>
            <person name="Miller M.M."/>
            <person name="Sternberg P.W."/>
            <person name="Aroian R.V."/>
        </authorList>
    </citation>
    <scope>NUCLEOTIDE SEQUENCE</scope>
    <source>
        <strain evidence="2">HY135</strain>
    </source>
</reference>
<accession>A0A016VZ25</accession>
<gene>
    <name evidence="1" type="primary">Acey_s0002.g1021</name>
    <name evidence="1" type="ORF">Y032_0002g1021</name>
</gene>
<dbReference type="EMBL" id="JARK01001338">
    <property type="protein sequence ID" value="EYC32650.1"/>
    <property type="molecule type" value="Genomic_DNA"/>
</dbReference>
<keyword evidence="2" id="KW-1185">Reference proteome</keyword>
<organism evidence="1 2">
    <name type="scientific">Ancylostoma ceylanicum</name>
    <dbReference type="NCBI Taxonomy" id="53326"/>
    <lineage>
        <taxon>Eukaryota</taxon>
        <taxon>Metazoa</taxon>
        <taxon>Ecdysozoa</taxon>
        <taxon>Nematoda</taxon>
        <taxon>Chromadorea</taxon>
        <taxon>Rhabditida</taxon>
        <taxon>Rhabditina</taxon>
        <taxon>Rhabditomorpha</taxon>
        <taxon>Strongyloidea</taxon>
        <taxon>Ancylostomatidae</taxon>
        <taxon>Ancylostomatinae</taxon>
        <taxon>Ancylostoma</taxon>
    </lineage>
</organism>
<evidence type="ECO:0000313" key="1">
    <source>
        <dbReference type="EMBL" id="EYC32650.1"/>
    </source>
</evidence>
<sequence length="68" mass="7375">MNTIGAEKCKGCPPEPFNAQVLKKEPGHARAARLRRGVRLDRLPSCIAISFDCTRPDFSASSCVILSS</sequence>
<proteinExistence type="predicted"/>
<evidence type="ECO:0000313" key="2">
    <source>
        <dbReference type="Proteomes" id="UP000024635"/>
    </source>
</evidence>
<name>A0A016VZ25_9BILA</name>
<dbReference type="AlphaFoldDB" id="A0A016VZ25"/>
<protein>
    <submittedName>
        <fullName evidence="1">Uncharacterized protein</fullName>
    </submittedName>
</protein>
<comment type="caution">
    <text evidence="1">The sequence shown here is derived from an EMBL/GenBank/DDBJ whole genome shotgun (WGS) entry which is preliminary data.</text>
</comment>